<dbReference type="Proteomes" id="UP000886520">
    <property type="component" value="Chromosome 6"/>
</dbReference>
<accession>A0A9D4V3P2</accession>
<dbReference type="OrthoDB" id="2012859at2759"/>
<dbReference type="AlphaFoldDB" id="A0A9D4V3P2"/>
<evidence type="ECO:0000313" key="2">
    <source>
        <dbReference type="EMBL" id="KAI5078678.1"/>
    </source>
</evidence>
<proteinExistence type="predicted"/>
<feature type="region of interest" description="Disordered" evidence="1">
    <location>
        <begin position="45"/>
        <end position="68"/>
    </location>
</feature>
<evidence type="ECO:0000313" key="3">
    <source>
        <dbReference type="Proteomes" id="UP000886520"/>
    </source>
</evidence>
<comment type="caution">
    <text evidence="2">The sequence shown here is derived from an EMBL/GenBank/DDBJ whole genome shotgun (WGS) entry which is preliminary data.</text>
</comment>
<evidence type="ECO:0000256" key="1">
    <source>
        <dbReference type="SAM" id="MobiDB-lite"/>
    </source>
</evidence>
<gene>
    <name evidence="2" type="ORF">GOP47_0006349</name>
</gene>
<protein>
    <submittedName>
        <fullName evidence="2">Uncharacterized protein</fullName>
    </submittedName>
</protein>
<dbReference type="EMBL" id="JABFUD020000006">
    <property type="protein sequence ID" value="KAI5078678.1"/>
    <property type="molecule type" value="Genomic_DNA"/>
</dbReference>
<organism evidence="2 3">
    <name type="scientific">Adiantum capillus-veneris</name>
    <name type="common">Maidenhair fern</name>
    <dbReference type="NCBI Taxonomy" id="13818"/>
    <lineage>
        <taxon>Eukaryota</taxon>
        <taxon>Viridiplantae</taxon>
        <taxon>Streptophyta</taxon>
        <taxon>Embryophyta</taxon>
        <taxon>Tracheophyta</taxon>
        <taxon>Polypodiopsida</taxon>
        <taxon>Polypodiidae</taxon>
        <taxon>Polypodiales</taxon>
        <taxon>Pteridineae</taxon>
        <taxon>Pteridaceae</taxon>
        <taxon>Vittarioideae</taxon>
        <taxon>Adiantum</taxon>
    </lineage>
</organism>
<reference evidence="2" key="1">
    <citation type="submission" date="2021-01" db="EMBL/GenBank/DDBJ databases">
        <title>Adiantum capillus-veneris genome.</title>
        <authorList>
            <person name="Fang Y."/>
            <person name="Liao Q."/>
        </authorList>
    </citation>
    <scope>NUCLEOTIDE SEQUENCE</scope>
    <source>
        <strain evidence="2">H3</strain>
        <tissue evidence="2">Leaf</tissue>
    </source>
</reference>
<sequence>MSLLCCNNLAAGRALLSTAALASSSLLSSPSPVFTSLTSKRSLQASPRTFAKRKPTSSSPPPQLDEPVLDEDLKNSINELSTQAVKIMLSDNMRGMGDLRDKLFDLEIYFEKENEEDALLFVLSIRDMLDHKILPEAKQLKGIYMKAFQKIFSMVEDSGWRLKGNDDESEVRMIDDDLIPPTLMSEYR</sequence>
<keyword evidence="3" id="KW-1185">Reference proteome</keyword>
<name>A0A9D4V3P2_ADICA</name>